<accession>K2R375</accession>
<keyword evidence="3" id="KW-1185">Reference proteome</keyword>
<dbReference type="PATRIC" id="fig|1204725.3.peg.1287"/>
<sequence length="974" mass="108135">MNVSAVSAENSTNFTVSEISNASVAVQNHIDTNKKLPDNVTIGNQTISTAQYLHLAVDATNQIQQNNSKPISLENDQAPRYSEESLGSGSISRSDYLDFANRVDDYMNNNQEAPPYGYIGLGKISYQSQVYLFSRILSIYYTNGTLPTYVSLKPFTPSNIPILYTPPTTFTPAQIVSAAVTLKDTIETTKTIPTTITINGITIYTAQFLHLATQATTQLANKNYDPILLQNDDQPTYSEEQLNSGTMTQNDYLDFAQRITNHMNQNHQAPPYGYIGLGKISYQSQVYLFTRILTIYNSTGSLPVAVTMKPFTSNNIPILYTPPTTFTPAQIASAASELKNTIETTKTIPTTITINGITIYTAQFLQLATQATTQLANNNTTPILLTSNEKPSYTEEQLNSGTMTQNDYLDFAQRITGYMNDNHQAPPYGYIGLGKISYQSQVYLFARVLSIYNSSGSLPVAVAMNPFTSSNIPILYTPPTTFTPAQIASAASELKNTIETTKTIPTTITINGITIYTAQFLHLAVKAVNQIENNDYSPILLQSDSQPTYSEESFKSGIMTVSNFLDFAQRINDYMNDNHQAPPYGYIGLGKISYQSQVYLFSRILDYYNSTSTLPVNIAMKPWNSGNIPITGINITFTIDQVAETATGVKNNFDIYSSLPETADVAGITVNISQFLYLLISSVTQINSGLNHAIILEDFSMPSASYEQMNSGSLLKADYIDFANRILDYMNTNQQPPSYGVTGLGRVSFHSQVYAYSQIMDYYKNYRHLPDDIYLKSWKTITYLGSTDYGEVVRLGPYGNLMSPVKIAYIVGVHPIEQASHQAMMETIGDYDNSLQYCYYIYHVTVTRDAGDYDKGRMNGQLLANSFVVPDIISKKFQLAIDIHSNVGNWAYTRFVFSPVSGTSSESFAWAIKNGISWLTYFSPPGQTSPAYVTVPLIQAGIPAILYETYTYEDYGTTRTHANEFARRVDSLSF</sequence>
<name>K2R375_METFP</name>
<proteinExistence type="predicted"/>
<reference evidence="2 3" key="1">
    <citation type="journal article" date="2012" name="J. Bacteriol.">
        <title>Draft genome sequence of Methanobacterium formicicum DSM 3637, an archaebacterium isolated from the methane producer amoeba Pelomyxa palustris.</title>
        <authorList>
            <person name="Gutierrez G."/>
        </authorList>
    </citation>
    <scope>NUCLEOTIDE SEQUENCE [LARGE SCALE GENOMIC DNA]</scope>
    <source>
        <strain evidence="3">DSM 3637 / PP1</strain>
    </source>
</reference>
<evidence type="ECO:0000313" key="3">
    <source>
        <dbReference type="Proteomes" id="UP000007360"/>
    </source>
</evidence>
<protein>
    <submittedName>
        <fullName evidence="2">Parallel beta-helix repeat-containing protein</fullName>
    </submittedName>
</protein>
<dbReference type="EMBL" id="AMPO01000005">
    <property type="protein sequence ID" value="EKF85692.1"/>
    <property type="molecule type" value="Genomic_DNA"/>
</dbReference>
<evidence type="ECO:0000313" key="2">
    <source>
        <dbReference type="EMBL" id="EKF85692.1"/>
    </source>
</evidence>
<dbReference type="AlphaFoldDB" id="K2R375"/>
<evidence type="ECO:0000256" key="1">
    <source>
        <dbReference type="SAM" id="MobiDB-lite"/>
    </source>
</evidence>
<gene>
    <name evidence="2" type="ORF">A994_06420</name>
</gene>
<organism evidence="2 3">
    <name type="scientific">Methanobacterium formicicum (strain DSM 3637 / PP1)</name>
    <dbReference type="NCBI Taxonomy" id="1204725"/>
    <lineage>
        <taxon>Archaea</taxon>
        <taxon>Methanobacteriati</taxon>
        <taxon>Methanobacteriota</taxon>
        <taxon>Methanomada group</taxon>
        <taxon>Methanobacteria</taxon>
        <taxon>Methanobacteriales</taxon>
        <taxon>Methanobacteriaceae</taxon>
        <taxon>Methanobacterium</taxon>
    </lineage>
</organism>
<feature type="region of interest" description="Disordered" evidence="1">
    <location>
        <begin position="67"/>
        <end position="90"/>
    </location>
</feature>
<dbReference type="Proteomes" id="UP000007360">
    <property type="component" value="Unassembled WGS sequence"/>
</dbReference>
<comment type="caution">
    <text evidence="2">The sequence shown here is derived from an EMBL/GenBank/DDBJ whole genome shotgun (WGS) entry which is preliminary data.</text>
</comment>